<evidence type="ECO:0000313" key="2">
    <source>
        <dbReference type="EMBL" id="MBG3877417.1"/>
    </source>
</evidence>
<dbReference type="Gene3D" id="1.10.3290.10">
    <property type="entry name" value="Fido-like domain"/>
    <property type="match status" value="1"/>
</dbReference>
<organism evidence="2 3">
    <name type="scientific">Nitratidesulfovibrio oxamicus</name>
    <dbReference type="NCBI Taxonomy" id="32016"/>
    <lineage>
        <taxon>Bacteria</taxon>
        <taxon>Pseudomonadati</taxon>
        <taxon>Thermodesulfobacteriota</taxon>
        <taxon>Desulfovibrionia</taxon>
        <taxon>Desulfovibrionales</taxon>
        <taxon>Desulfovibrionaceae</taxon>
        <taxon>Nitratidesulfovibrio</taxon>
    </lineage>
</organism>
<dbReference type="NCBIfam" id="TIGR02613">
    <property type="entry name" value="mob_myst_B"/>
    <property type="match status" value="1"/>
</dbReference>
<dbReference type="PANTHER" id="PTHR13504">
    <property type="entry name" value="FIDO DOMAIN-CONTAINING PROTEIN DDB_G0283145"/>
    <property type="match status" value="1"/>
</dbReference>
<accession>A0ABS0J4R4</accession>
<dbReference type="InterPro" id="IPR003812">
    <property type="entry name" value="Fido"/>
</dbReference>
<dbReference type="InterPro" id="IPR013436">
    <property type="entry name" value="Mobile_mystery_prot_B"/>
</dbReference>
<evidence type="ECO:0000259" key="1">
    <source>
        <dbReference type="PROSITE" id="PS51459"/>
    </source>
</evidence>
<dbReference type="RefSeq" id="WP_196609434.1">
    <property type="nucleotide sequence ID" value="NZ_VRYY01000287.1"/>
</dbReference>
<evidence type="ECO:0000313" key="3">
    <source>
        <dbReference type="Proteomes" id="UP001194469"/>
    </source>
</evidence>
<gene>
    <name evidence="2" type="ORF">FVW20_10390</name>
</gene>
<keyword evidence="3" id="KW-1185">Reference proteome</keyword>
<dbReference type="PANTHER" id="PTHR13504:SF39">
    <property type="entry name" value="CELL FILAMENTATION PROTEIN"/>
    <property type="match status" value="1"/>
</dbReference>
<proteinExistence type="predicted"/>
<dbReference type="Pfam" id="PF02661">
    <property type="entry name" value="Fic"/>
    <property type="match status" value="1"/>
</dbReference>
<dbReference type="Proteomes" id="UP001194469">
    <property type="component" value="Unassembled WGS sequence"/>
</dbReference>
<dbReference type="PROSITE" id="PS51459">
    <property type="entry name" value="FIDO"/>
    <property type="match status" value="1"/>
</dbReference>
<dbReference type="SUPFAM" id="SSF140931">
    <property type="entry name" value="Fic-like"/>
    <property type="match status" value="1"/>
</dbReference>
<sequence length="207" mass="23076">MFPGPEGATLLDPNETRGLKHKHVATRGELDELEQDNIQRGGAWLGRKRKGDILTLNFLCKLHDKLFGDVWRWAGRFRNTEKNIGVAPLQVAVQLHALCGDARFWAENATWSPKEAAARFHHRLVKIHPFPNGNGRHARIAADEYLKQYFNEPPIDWATGVNLQADSARRTAYIAALRAADGEDYGPLLVFVGAQEQPPAGNFPPAP</sequence>
<dbReference type="InterPro" id="IPR036597">
    <property type="entry name" value="Fido-like_dom_sf"/>
</dbReference>
<dbReference type="InterPro" id="IPR040198">
    <property type="entry name" value="Fido_containing"/>
</dbReference>
<dbReference type="EMBL" id="VRYY01000287">
    <property type="protein sequence ID" value="MBG3877417.1"/>
    <property type="molecule type" value="Genomic_DNA"/>
</dbReference>
<protein>
    <submittedName>
        <fullName evidence="2">Mobile mystery protein B</fullName>
    </submittedName>
</protein>
<comment type="caution">
    <text evidence="2">The sequence shown here is derived from an EMBL/GenBank/DDBJ whole genome shotgun (WGS) entry which is preliminary data.</text>
</comment>
<name>A0ABS0J4R4_9BACT</name>
<reference evidence="2 3" key="1">
    <citation type="submission" date="2019-08" db="EMBL/GenBank/DDBJ databases">
        <authorList>
            <person name="Luo N."/>
        </authorList>
    </citation>
    <scope>NUCLEOTIDE SEQUENCE [LARGE SCALE GENOMIC DNA]</scope>
    <source>
        <strain evidence="2 3">NCIMB 9442</strain>
    </source>
</reference>
<feature type="domain" description="Fido" evidence="1">
    <location>
        <begin position="54"/>
        <end position="194"/>
    </location>
</feature>